<dbReference type="Gene3D" id="1.10.287.130">
    <property type="match status" value="1"/>
</dbReference>
<comment type="catalytic activity">
    <reaction evidence="1">
        <text>ATP + protein L-histidine = ADP + protein N-phospho-L-histidine.</text>
        <dbReference type="EC" id="2.7.13.3"/>
    </reaction>
</comment>
<keyword evidence="4" id="KW-0472">Membrane</keyword>
<keyword evidence="4" id="KW-0812">Transmembrane</keyword>
<dbReference type="InterPro" id="IPR004358">
    <property type="entry name" value="Sig_transdc_His_kin-like_C"/>
</dbReference>
<evidence type="ECO:0000256" key="2">
    <source>
        <dbReference type="ARBA" id="ARBA00012438"/>
    </source>
</evidence>
<dbReference type="EC" id="2.7.13.3" evidence="2"/>
<evidence type="ECO:0000256" key="1">
    <source>
        <dbReference type="ARBA" id="ARBA00000085"/>
    </source>
</evidence>
<dbReference type="InterPro" id="IPR036097">
    <property type="entry name" value="HisK_dim/P_sf"/>
</dbReference>
<evidence type="ECO:0000313" key="6">
    <source>
        <dbReference type="EMBL" id="TWU51403.1"/>
    </source>
</evidence>
<gene>
    <name evidence="6" type="primary">zraS_5</name>
    <name evidence="6" type="ORF">Poly59_29950</name>
</gene>
<dbReference type="PANTHER" id="PTHR43547">
    <property type="entry name" value="TWO-COMPONENT HISTIDINE KINASE"/>
    <property type="match status" value="1"/>
</dbReference>
<dbReference type="InterPro" id="IPR005467">
    <property type="entry name" value="His_kinase_dom"/>
</dbReference>
<dbReference type="SMART" id="SM00388">
    <property type="entry name" value="HisKA"/>
    <property type="match status" value="1"/>
</dbReference>
<dbReference type="Pfam" id="PF00512">
    <property type="entry name" value="HisKA"/>
    <property type="match status" value="1"/>
</dbReference>
<name>A0A5C6ENS4_9BACT</name>
<evidence type="ECO:0000256" key="4">
    <source>
        <dbReference type="SAM" id="Phobius"/>
    </source>
</evidence>
<dbReference type="InterPro" id="IPR003594">
    <property type="entry name" value="HATPase_dom"/>
</dbReference>
<keyword evidence="4" id="KW-1133">Transmembrane helix</keyword>
<evidence type="ECO:0000256" key="3">
    <source>
        <dbReference type="ARBA" id="ARBA00022553"/>
    </source>
</evidence>
<dbReference type="RefSeq" id="WP_146534772.1">
    <property type="nucleotide sequence ID" value="NZ_SJPX01000003.1"/>
</dbReference>
<accession>A0A5C6ENS4</accession>
<dbReference type="AlphaFoldDB" id="A0A5C6ENS4"/>
<organism evidence="6 7">
    <name type="scientific">Rubripirellula reticaptiva</name>
    <dbReference type="NCBI Taxonomy" id="2528013"/>
    <lineage>
        <taxon>Bacteria</taxon>
        <taxon>Pseudomonadati</taxon>
        <taxon>Planctomycetota</taxon>
        <taxon>Planctomycetia</taxon>
        <taxon>Pirellulales</taxon>
        <taxon>Pirellulaceae</taxon>
        <taxon>Rubripirellula</taxon>
    </lineage>
</organism>
<dbReference type="PRINTS" id="PR00344">
    <property type="entry name" value="BCTRLSENSOR"/>
</dbReference>
<dbReference type="PANTHER" id="PTHR43547:SF2">
    <property type="entry name" value="HYBRID SIGNAL TRANSDUCTION HISTIDINE KINASE C"/>
    <property type="match status" value="1"/>
</dbReference>
<dbReference type="CDD" id="cd00082">
    <property type="entry name" value="HisKA"/>
    <property type="match status" value="1"/>
</dbReference>
<dbReference type="SMART" id="SM00387">
    <property type="entry name" value="HATPase_c"/>
    <property type="match status" value="1"/>
</dbReference>
<feature type="transmembrane region" description="Helical" evidence="4">
    <location>
        <begin position="179"/>
        <end position="200"/>
    </location>
</feature>
<dbReference type="Gene3D" id="3.30.565.10">
    <property type="entry name" value="Histidine kinase-like ATPase, C-terminal domain"/>
    <property type="match status" value="1"/>
</dbReference>
<feature type="domain" description="Histidine kinase" evidence="5">
    <location>
        <begin position="228"/>
        <end position="430"/>
    </location>
</feature>
<dbReference type="InterPro" id="IPR036890">
    <property type="entry name" value="HATPase_C_sf"/>
</dbReference>
<protein>
    <recommendedName>
        <fullName evidence="2">histidine kinase</fullName>
        <ecNumber evidence="2">2.7.13.3</ecNumber>
    </recommendedName>
</protein>
<dbReference type="GO" id="GO:0000155">
    <property type="term" value="F:phosphorelay sensor kinase activity"/>
    <property type="evidence" value="ECO:0007669"/>
    <property type="project" value="InterPro"/>
</dbReference>
<reference evidence="6 7" key="1">
    <citation type="submission" date="2019-02" db="EMBL/GenBank/DDBJ databases">
        <title>Deep-cultivation of Planctomycetes and their phenomic and genomic characterization uncovers novel biology.</title>
        <authorList>
            <person name="Wiegand S."/>
            <person name="Jogler M."/>
            <person name="Boedeker C."/>
            <person name="Pinto D."/>
            <person name="Vollmers J."/>
            <person name="Rivas-Marin E."/>
            <person name="Kohn T."/>
            <person name="Peeters S.H."/>
            <person name="Heuer A."/>
            <person name="Rast P."/>
            <person name="Oberbeckmann S."/>
            <person name="Bunk B."/>
            <person name="Jeske O."/>
            <person name="Meyerdierks A."/>
            <person name="Storesund J.E."/>
            <person name="Kallscheuer N."/>
            <person name="Luecker S."/>
            <person name="Lage O.M."/>
            <person name="Pohl T."/>
            <person name="Merkel B.J."/>
            <person name="Hornburger P."/>
            <person name="Mueller R.-W."/>
            <person name="Bruemmer F."/>
            <person name="Labrenz M."/>
            <person name="Spormann A.M."/>
            <person name="Op Den Camp H."/>
            <person name="Overmann J."/>
            <person name="Amann R."/>
            <person name="Jetten M.S.M."/>
            <person name="Mascher T."/>
            <person name="Medema M.H."/>
            <person name="Devos D.P."/>
            <person name="Kaster A.-K."/>
            <person name="Ovreas L."/>
            <person name="Rohde M."/>
            <person name="Galperin M.Y."/>
            <person name="Jogler C."/>
        </authorList>
    </citation>
    <scope>NUCLEOTIDE SEQUENCE [LARGE SCALE GENOMIC DNA]</scope>
    <source>
        <strain evidence="6 7">Poly59</strain>
    </source>
</reference>
<dbReference type="InterPro" id="IPR003661">
    <property type="entry name" value="HisK_dim/P_dom"/>
</dbReference>
<dbReference type="OrthoDB" id="9815750at2"/>
<keyword evidence="3" id="KW-0597">Phosphoprotein</keyword>
<sequence length="438" mass="48428">MPESKLSRMPKQRTVGVAILFVLWIVFAAWQRTEHLHQCELIHESLSSQAESLSSAVSSGVQSHRWFGPFVQQQLPSTLEILARSKNVVAIAVVVKDGSDKVFFAGDKEQINLALPIGEHTRDDTLQVVSGFTMQNSAPMHGEAADYKDASESVDFHVTVVLDRTGMMAQVFREARNRLLIVALGTLLLIAAGAFWHFTVRLAQAEGTTRVLQTETRHLRELGQAAAGLAHETRNPLGLIRGWTQRLVKAGLPSDDQQEQAEAVMEECDRVTARINQFLAFARQAEVNIESVVVEDVIQELHTLLQSDLDAGGLKLAMIRLDHPVTIRADRDQLRQLLFNLLQNAITLAPRDSSITITMCDERRGNLRLEIADQGPGVPEDIVESLFEPYVTRRPGGTGLGLSIVRRIAVAHGWEVGYHAGRPAGSVFWIDGIHRDAS</sequence>
<evidence type="ECO:0000259" key="5">
    <source>
        <dbReference type="PROSITE" id="PS50109"/>
    </source>
</evidence>
<comment type="caution">
    <text evidence="6">The sequence shown here is derived from an EMBL/GenBank/DDBJ whole genome shotgun (WGS) entry which is preliminary data.</text>
</comment>
<dbReference type="Proteomes" id="UP000317977">
    <property type="component" value="Unassembled WGS sequence"/>
</dbReference>
<keyword evidence="7" id="KW-1185">Reference proteome</keyword>
<proteinExistence type="predicted"/>
<dbReference type="SUPFAM" id="SSF55874">
    <property type="entry name" value="ATPase domain of HSP90 chaperone/DNA topoisomerase II/histidine kinase"/>
    <property type="match status" value="1"/>
</dbReference>
<dbReference type="EMBL" id="SJPX01000003">
    <property type="protein sequence ID" value="TWU51403.1"/>
    <property type="molecule type" value="Genomic_DNA"/>
</dbReference>
<keyword evidence="6" id="KW-0808">Transferase</keyword>
<evidence type="ECO:0000313" key="7">
    <source>
        <dbReference type="Proteomes" id="UP000317977"/>
    </source>
</evidence>
<dbReference type="Pfam" id="PF02518">
    <property type="entry name" value="HATPase_c"/>
    <property type="match status" value="1"/>
</dbReference>
<dbReference type="PROSITE" id="PS50109">
    <property type="entry name" value="HIS_KIN"/>
    <property type="match status" value="1"/>
</dbReference>
<dbReference type="SUPFAM" id="SSF47384">
    <property type="entry name" value="Homodimeric domain of signal transducing histidine kinase"/>
    <property type="match status" value="1"/>
</dbReference>